<dbReference type="InterPro" id="IPR036280">
    <property type="entry name" value="Multihaem_cyt_sf"/>
</dbReference>
<dbReference type="EMBL" id="FXTM01000020">
    <property type="protein sequence ID" value="SMO69984.1"/>
    <property type="molecule type" value="Genomic_DNA"/>
</dbReference>
<evidence type="ECO:0000259" key="1">
    <source>
        <dbReference type="Pfam" id="PF14522"/>
    </source>
</evidence>
<dbReference type="CDD" id="cd08168">
    <property type="entry name" value="Cytochrom_C3"/>
    <property type="match status" value="1"/>
</dbReference>
<feature type="domain" description="Cytochrome c7-like" evidence="1">
    <location>
        <begin position="37"/>
        <end position="103"/>
    </location>
</feature>
<name>A0A521DDU8_9BACT</name>
<keyword evidence="3" id="KW-1185">Reference proteome</keyword>
<dbReference type="AlphaFoldDB" id="A0A521DDU8"/>
<dbReference type="Proteomes" id="UP000317315">
    <property type="component" value="Unassembled WGS sequence"/>
</dbReference>
<dbReference type="RefSeq" id="WP_142935959.1">
    <property type="nucleotide sequence ID" value="NZ_FXTM01000020.1"/>
</dbReference>
<sequence>MKRYLALSLLTGLLLFGCFKGGVLNRDLVFKTKNGPVVFSHVYHVKVKKQHCSYCHPKIFKRKFGGDKFTMQDIWNGKFCGVCHNGVKAFDAKDPKNCTKCHKQERK</sequence>
<organism evidence="2 3">
    <name type="scientific">Balnearium lithotrophicum</name>
    <dbReference type="NCBI Taxonomy" id="223788"/>
    <lineage>
        <taxon>Bacteria</taxon>
        <taxon>Pseudomonadati</taxon>
        <taxon>Aquificota</taxon>
        <taxon>Aquificia</taxon>
        <taxon>Desulfurobacteriales</taxon>
        <taxon>Desulfurobacteriaceae</taxon>
        <taxon>Balnearium</taxon>
    </lineage>
</organism>
<dbReference type="NCBIfam" id="TIGR04257">
    <property type="entry name" value="nanowire_3heme"/>
    <property type="match status" value="1"/>
</dbReference>
<dbReference type="PANTHER" id="PTHR39425">
    <property type="entry name" value="LIPOPROTEIN CYTOCHROME C"/>
    <property type="match status" value="1"/>
</dbReference>
<protein>
    <submittedName>
        <fullName evidence="2">C(7)-type cytochrome triheme domain-containing protein</fullName>
    </submittedName>
</protein>
<gene>
    <name evidence="2" type="ORF">SAMN06269117_12013</name>
</gene>
<proteinExistence type="predicted"/>
<dbReference type="InterPro" id="IPR026352">
    <property type="entry name" value="Nanowire_3heme"/>
</dbReference>
<dbReference type="OrthoDB" id="14108at2"/>
<dbReference type="Gene3D" id="3.90.10.10">
    <property type="entry name" value="Cytochrome C3"/>
    <property type="match status" value="1"/>
</dbReference>
<dbReference type="SUPFAM" id="SSF48695">
    <property type="entry name" value="Multiheme cytochromes"/>
    <property type="match status" value="1"/>
</dbReference>
<dbReference type="PROSITE" id="PS51257">
    <property type="entry name" value="PROKAR_LIPOPROTEIN"/>
    <property type="match status" value="1"/>
</dbReference>
<reference evidence="2 3" key="1">
    <citation type="submission" date="2017-05" db="EMBL/GenBank/DDBJ databases">
        <authorList>
            <person name="Varghese N."/>
            <person name="Submissions S."/>
        </authorList>
    </citation>
    <scope>NUCLEOTIDE SEQUENCE [LARGE SCALE GENOMIC DNA]</scope>
    <source>
        <strain evidence="2 3">DSM 16304</strain>
    </source>
</reference>
<dbReference type="PANTHER" id="PTHR39425:SF1">
    <property type="entry name" value="CYTOCHROME C7-LIKE DOMAIN-CONTAINING PROTEIN"/>
    <property type="match status" value="1"/>
</dbReference>
<dbReference type="Pfam" id="PF14522">
    <property type="entry name" value="Cytochrome_C7"/>
    <property type="match status" value="1"/>
</dbReference>
<dbReference type="InterPro" id="IPR029467">
    <property type="entry name" value="Cyt_c7-like"/>
</dbReference>
<evidence type="ECO:0000313" key="2">
    <source>
        <dbReference type="EMBL" id="SMO69984.1"/>
    </source>
</evidence>
<accession>A0A521DDU8</accession>
<evidence type="ECO:0000313" key="3">
    <source>
        <dbReference type="Proteomes" id="UP000317315"/>
    </source>
</evidence>